<reference evidence="2" key="1">
    <citation type="journal article" date="2017" name="Genome Biol.">
        <title>Comparative genomics reveals high biological diversity and specific adaptations in the industrially and medically important fungal genus Aspergillus.</title>
        <authorList>
            <person name="de Vries R.P."/>
            <person name="Riley R."/>
            <person name="Wiebenga A."/>
            <person name="Aguilar-Osorio G."/>
            <person name="Amillis S."/>
            <person name="Uchima C.A."/>
            <person name="Anderluh G."/>
            <person name="Asadollahi M."/>
            <person name="Askin M."/>
            <person name="Barry K."/>
            <person name="Battaglia E."/>
            <person name="Bayram O."/>
            <person name="Benocci T."/>
            <person name="Braus-Stromeyer S.A."/>
            <person name="Caldana C."/>
            <person name="Canovas D."/>
            <person name="Cerqueira G.C."/>
            <person name="Chen F."/>
            <person name="Chen W."/>
            <person name="Choi C."/>
            <person name="Clum A."/>
            <person name="Dos Santos R.A."/>
            <person name="Damasio A.R."/>
            <person name="Diallinas G."/>
            <person name="Emri T."/>
            <person name="Fekete E."/>
            <person name="Flipphi M."/>
            <person name="Freyberg S."/>
            <person name="Gallo A."/>
            <person name="Gournas C."/>
            <person name="Habgood R."/>
            <person name="Hainaut M."/>
            <person name="Harispe M.L."/>
            <person name="Henrissat B."/>
            <person name="Hilden K.S."/>
            <person name="Hope R."/>
            <person name="Hossain A."/>
            <person name="Karabika E."/>
            <person name="Karaffa L."/>
            <person name="Karanyi Z."/>
            <person name="Krasevec N."/>
            <person name="Kuo A."/>
            <person name="Kusch H."/>
            <person name="LaButti K."/>
            <person name="Lagendijk E.L."/>
            <person name="Lapidus A."/>
            <person name="Levasseur A."/>
            <person name="Lindquist E."/>
            <person name="Lipzen A."/>
            <person name="Logrieco A.F."/>
            <person name="MacCabe A."/>
            <person name="Maekelae M.R."/>
            <person name="Malavazi I."/>
            <person name="Melin P."/>
            <person name="Meyer V."/>
            <person name="Mielnichuk N."/>
            <person name="Miskei M."/>
            <person name="Molnar A.P."/>
            <person name="Mule G."/>
            <person name="Ngan C.Y."/>
            <person name="Orejas M."/>
            <person name="Orosz E."/>
            <person name="Ouedraogo J.P."/>
            <person name="Overkamp K.M."/>
            <person name="Park H.-S."/>
            <person name="Perrone G."/>
            <person name="Piumi F."/>
            <person name="Punt P.J."/>
            <person name="Ram A.F."/>
            <person name="Ramon A."/>
            <person name="Rauscher S."/>
            <person name="Record E."/>
            <person name="Riano-Pachon D.M."/>
            <person name="Robert V."/>
            <person name="Roehrig J."/>
            <person name="Ruller R."/>
            <person name="Salamov A."/>
            <person name="Salih N.S."/>
            <person name="Samson R.A."/>
            <person name="Sandor E."/>
            <person name="Sanguinetti M."/>
            <person name="Schuetze T."/>
            <person name="Sepcic K."/>
            <person name="Shelest E."/>
            <person name="Sherlock G."/>
            <person name="Sophianopoulou V."/>
            <person name="Squina F.M."/>
            <person name="Sun H."/>
            <person name="Susca A."/>
            <person name="Todd R.B."/>
            <person name="Tsang A."/>
            <person name="Unkles S.E."/>
            <person name="van de Wiele N."/>
            <person name="van Rossen-Uffink D."/>
            <person name="Oliveira J.V."/>
            <person name="Vesth T.C."/>
            <person name="Visser J."/>
            <person name="Yu J.-H."/>
            <person name="Zhou M."/>
            <person name="Andersen M.R."/>
            <person name="Archer D.B."/>
            <person name="Baker S.E."/>
            <person name="Benoit I."/>
            <person name="Brakhage A.A."/>
            <person name="Braus G.H."/>
            <person name="Fischer R."/>
            <person name="Frisvad J.C."/>
            <person name="Goldman G.H."/>
            <person name="Houbraken J."/>
            <person name="Oakley B."/>
            <person name="Pocsi I."/>
            <person name="Scazzocchio C."/>
            <person name="Seiboth B."/>
            <person name="vanKuyk P.A."/>
            <person name="Wortman J."/>
            <person name="Dyer P.S."/>
            <person name="Grigoriev I.V."/>
        </authorList>
    </citation>
    <scope>NUCLEOTIDE SEQUENCE [LARGE SCALE GENOMIC DNA]</scope>
    <source>
        <strain evidence="2">CBS 101740 / IMI 381727 / IBT 21946</strain>
    </source>
</reference>
<gene>
    <name evidence="1" type="ORF">ASPBRDRAFT_232856</name>
</gene>
<accession>A0A1L9V001</accession>
<dbReference type="GeneID" id="93574503"/>
<dbReference type="AlphaFoldDB" id="A0A1L9V001"/>
<dbReference type="Proteomes" id="UP000184499">
    <property type="component" value="Unassembled WGS sequence"/>
</dbReference>
<dbReference type="RefSeq" id="XP_067484520.1">
    <property type="nucleotide sequence ID" value="XM_067622015.1"/>
</dbReference>
<evidence type="ECO:0000313" key="2">
    <source>
        <dbReference type="Proteomes" id="UP000184499"/>
    </source>
</evidence>
<proteinExistence type="predicted"/>
<keyword evidence="2" id="KW-1185">Reference proteome</keyword>
<name>A0A1L9V001_ASPBC</name>
<sequence>MQGNFRLSHTGAHTPPFVEQLSQQELEQPSLRLSYKLRFRGGSAVCRPNGEYSSSSSRVRCTKKKGSGSFHLLPDRSLGQLERALTNLPIISPQHSPRIRDGWLGGCTYRLRPLGALPSPLVLTFILRDRAISHTPSSRPQPFYYLFSSSLIHLRTT</sequence>
<organism evidence="1 2">
    <name type="scientific">Aspergillus brasiliensis (strain CBS 101740 / IMI 381727 / IBT 21946)</name>
    <dbReference type="NCBI Taxonomy" id="767769"/>
    <lineage>
        <taxon>Eukaryota</taxon>
        <taxon>Fungi</taxon>
        <taxon>Dikarya</taxon>
        <taxon>Ascomycota</taxon>
        <taxon>Pezizomycotina</taxon>
        <taxon>Eurotiomycetes</taxon>
        <taxon>Eurotiomycetidae</taxon>
        <taxon>Eurotiales</taxon>
        <taxon>Aspergillaceae</taxon>
        <taxon>Aspergillus</taxon>
        <taxon>Aspergillus subgen. Circumdati</taxon>
    </lineage>
</organism>
<dbReference type="VEuPathDB" id="FungiDB:ASPBRDRAFT_232856"/>
<dbReference type="EMBL" id="KV878679">
    <property type="protein sequence ID" value="OJJ77273.1"/>
    <property type="molecule type" value="Genomic_DNA"/>
</dbReference>
<evidence type="ECO:0000313" key="1">
    <source>
        <dbReference type="EMBL" id="OJJ77273.1"/>
    </source>
</evidence>
<protein>
    <submittedName>
        <fullName evidence="1">Uncharacterized protein</fullName>
    </submittedName>
</protein>